<organism evidence="1 2">
    <name type="scientific">Linnemannia schmuckeri</name>
    <dbReference type="NCBI Taxonomy" id="64567"/>
    <lineage>
        <taxon>Eukaryota</taxon>
        <taxon>Fungi</taxon>
        <taxon>Fungi incertae sedis</taxon>
        <taxon>Mucoromycota</taxon>
        <taxon>Mortierellomycotina</taxon>
        <taxon>Mortierellomycetes</taxon>
        <taxon>Mortierellales</taxon>
        <taxon>Mortierellaceae</taxon>
        <taxon>Linnemannia</taxon>
    </lineage>
</organism>
<dbReference type="Proteomes" id="UP000748756">
    <property type="component" value="Unassembled WGS sequence"/>
</dbReference>
<protein>
    <submittedName>
        <fullName evidence="1">Uncharacterized protein</fullName>
    </submittedName>
</protein>
<accession>A0A9P5R5Q8</accession>
<proteinExistence type="predicted"/>
<comment type="caution">
    <text evidence="1">The sequence shown here is derived from an EMBL/GenBank/DDBJ whole genome shotgun (WGS) entry which is preliminary data.</text>
</comment>
<reference evidence="1" key="1">
    <citation type="journal article" date="2020" name="Fungal Divers.">
        <title>Resolving the Mortierellaceae phylogeny through synthesis of multi-gene phylogenetics and phylogenomics.</title>
        <authorList>
            <person name="Vandepol N."/>
            <person name="Liber J."/>
            <person name="Desiro A."/>
            <person name="Na H."/>
            <person name="Kennedy M."/>
            <person name="Barry K."/>
            <person name="Grigoriev I.V."/>
            <person name="Miller A.N."/>
            <person name="O'Donnell K."/>
            <person name="Stajich J.E."/>
            <person name="Bonito G."/>
        </authorList>
    </citation>
    <scope>NUCLEOTIDE SEQUENCE</scope>
    <source>
        <strain evidence="1">NRRL 6426</strain>
    </source>
</reference>
<dbReference type="EMBL" id="JAAAUQ010002427">
    <property type="protein sequence ID" value="KAF9123793.1"/>
    <property type="molecule type" value="Genomic_DNA"/>
</dbReference>
<evidence type="ECO:0000313" key="1">
    <source>
        <dbReference type="EMBL" id="KAF9123793.1"/>
    </source>
</evidence>
<dbReference type="AlphaFoldDB" id="A0A9P5R5Q8"/>
<evidence type="ECO:0000313" key="2">
    <source>
        <dbReference type="Proteomes" id="UP000748756"/>
    </source>
</evidence>
<name>A0A9P5R5Q8_9FUNG</name>
<sequence>MKNLWIDGGFKTRWLGDNVGFPLLNEACWYCTYYQANISQILYKLRSLSHREYNQPRIANKAWILDRTRTGQDLIDSSNHELRYIPNNYDVPEIVNQDREK</sequence>
<gene>
    <name evidence="1" type="ORF">BG015_005240</name>
</gene>
<keyword evidence="2" id="KW-1185">Reference proteome</keyword>
<dbReference type="OrthoDB" id="6474464at2759"/>